<evidence type="ECO:0000256" key="2">
    <source>
        <dbReference type="ARBA" id="ARBA00017386"/>
    </source>
</evidence>
<dbReference type="STRING" id="1051891.A0A0C3LCC8"/>
<evidence type="ECO:0000259" key="12">
    <source>
        <dbReference type="PROSITE" id="PS51193"/>
    </source>
</evidence>
<evidence type="ECO:0000256" key="11">
    <source>
        <dbReference type="SAM" id="MobiDB-lite"/>
    </source>
</evidence>
<evidence type="ECO:0000256" key="1">
    <source>
        <dbReference type="ARBA" id="ARBA00016387"/>
    </source>
</evidence>
<dbReference type="OrthoDB" id="267079at2759"/>
<dbReference type="AlphaFoldDB" id="A0A0C3LCC8"/>
<evidence type="ECO:0000313" key="14">
    <source>
        <dbReference type="Proteomes" id="UP000054248"/>
    </source>
</evidence>
<sequence>MIGEGRLALSTPDAFPSFPYDPPYGIQLDLMRHLYASIEARKVAILESPTGTGKTLSLLCGAMTWLKDEQARSKKGQLAALEESLKGDGNEPAWVLKQSLELHRRELEAAEEALQERLEAARRKEEALRRKEKGHKITHKSASDDEDDDVFLPDGGPTAQSDDDYRHLSADVRELLRKYEARDKPAPIEIVDDEPSCTKIFYASRTHTQLSQTISELRKTPFKANTRTVPLGSRKNLCINQELRSKGGDLDESCRELMSGMTVPR</sequence>
<dbReference type="InterPro" id="IPR027417">
    <property type="entry name" value="P-loop_NTPase"/>
</dbReference>
<dbReference type="GO" id="GO:0005524">
    <property type="term" value="F:ATP binding"/>
    <property type="evidence" value="ECO:0007669"/>
    <property type="project" value="UniProtKB-KW"/>
</dbReference>
<evidence type="ECO:0000313" key="13">
    <source>
        <dbReference type="EMBL" id="KIO31578.1"/>
    </source>
</evidence>
<dbReference type="GO" id="GO:0003678">
    <property type="term" value="F:DNA helicase activity"/>
    <property type="evidence" value="ECO:0007669"/>
    <property type="project" value="InterPro"/>
</dbReference>
<gene>
    <name evidence="13" type="ORF">M407DRAFT_19513</name>
</gene>
<evidence type="ECO:0000256" key="3">
    <source>
        <dbReference type="ARBA" id="ARBA00022741"/>
    </source>
</evidence>
<dbReference type="InterPro" id="IPR010614">
    <property type="entry name" value="RAD3-like_helicase_DEAD"/>
</dbReference>
<keyword evidence="14" id="KW-1185">Reference proteome</keyword>
<dbReference type="Proteomes" id="UP000054248">
    <property type="component" value="Unassembled WGS sequence"/>
</dbReference>
<keyword evidence="5" id="KW-0067">ATP-binding</keyword>
<keyword evidence="3" id="KW-0547">Nucleotide-binding</keyword>
<accession>A0A0C3LCC8</accession>
<dbReference type="PANTHER" id="PTHR11472">
    <property type="entry name" value="DNA REPAIR DEAD HELICASE RAD3/XP-D SUBFAMILY MEMBER"/>
    <property type="match status" value="1"/>
</dbReference>
<dbReference type="GO" id="GO:0005634">
    <property type="term" value="C:nucleus"/>
    <property type="evidence" value="ECO:0007669"/>
    <property type="project" value="TreeGrafter"/>
</dbReference>
<feature type="compositionally biased region" description="Basic residues" evidence="11">
    <location>
        <begin position="130"/>
        <end position="139"/>
    </location>
</feature>
<evidence type="ECO:0000256" key="7">
    <source>
        <dbReference type="ARBA" id="ARBA00029709"/>
    </source>
</evidence>
<dbReference type="GO" id="GO:0034085">
    <property type="term" value="P:establishment of sister chromatid cohesion"/>
    <property type="evidence" value="ECO:0007669"/>
    <property type="project" value="TreeGrafter"/>
</dbReference>
<evidence type="ECO:0000256" key="4">
    <source>
        <dbReference type="ARBA" id="ARBA00022801"/>
    </source>
</evidence>
<keyword evidence="4" id="KW-0378">Hydrolase</keyword>
<dbReference type="SUPFAM" id="SSF52540">
    <property type="entry name" value="P-loop containing nucleoside triphosphate hydrolases"/>
    <property type="match status" value="1"/>
</dbReference>
<keyword evidence="6" id="KW-0131">Cell cycle</keyword>
<dbReference type="GO" id="GO:0003677">
    <property type="term" value="F:DNA binding"/>
    <property type="evidence" value="ECO:0007669"/>
    <property type="project" value="InterPro"/>
</dbReference>
<dbReference type="Gene3D" id="3.40.50.300">
    <property type="entry name" value="P-loop containing nucleotide triphosphate hydrolases"/>
    <property type="match status" value="2"/>
</dbReference>
<evidence type="ECO:0000256" key="10">
    <source>
        <dbReference type="ARBA" id="ARBA00045702"/>
    </source>
</evidence>
<organism evidence="13 14">
    <name type="scientific">Tulasnella calospora MUT 4182</name>
    <dbReference type="NCBI Taxonomy" id="1051891"/>
    <lineage>
        <taxon>Eukaryota</taxon>
        <taxon>Fungi</taxon>
        <taxon>Dikarya</taxon>
        <taxon>Basidiomycota</taxon>
        <taxon>Agaricomycotina</taxon>
        <taxon>Agaricomycetes</taxon>
        <taxon>Cantharellales</taxon>
        <taxon>Tulasnellaceae</taxon>
        <taxon>Tulasnella</taxon>
    </lineage>
</organism>
<comment type="function">
    <text evidence="10">ATP-dependent DNA helicase important for chromosome transmission and normal cell cycle progression in G(2)/M. May have a role in changing DNA topology to allow the loading of proteins involved in maintaining sister chromatid cohesion in the vicinity of the centromeres. Has a specific role in chromosome segregation during meiosis II.</text>
</comment>
<dbReference type="SMART" id="SM00488">
    <property type="entry name" value="DEXDc2"/>
    <property type="match status" value="1"/>
</dbReference>
<dbReference type="PANTHER" id="PTHR11472:SF41">
    <property type="entry name" value="ATP-DEPENDENT DNA HELICASE DDX11-RELATED"/>
    <property type="match status" value="1"/>
</dbReference>
<evidence type="ECO:0000256" key="8">
    <source>
        <dbReference type="ARBA" id="ARBA00044998"/>
    </source>
</evidence>
<name>A0A0C3LCC8_9AGAM</name>
<reference evidence="14" key="2">
    <citation type="submission" date="2015-01" db="EMBL/GenBank/DDBJ databases">
        <title>Evolutionary Origins and Diversification of the Mycorrhizal Mutualists.</title>
        <authorList>
            <consortium name="DOE Joint Genome Institute"/>
            <consortium name="Mycorrhizal Genomics Consortium"/>
            <person name="Kohler A."/>
            <person name="Kuo A."/>
            <person name="Nagy L.G."/>
            <person name="Floudas D."/>
            <person name="Copeland A."/>
            <person name="Barry K.W."/>
            <person name="Cichocki N."/>
            <person name="Veneault-Fourrey C."/>
            <person name="LaButti K."/>
            <person name="Lindquist E.A."/>
            <person name="Lipzen A."/>
            <person name="Lundell T."/>
            <person name="Morin E."/>
            <person name="Murat C."/>
            <person name="Riley R."/>
            <person name="Ohm R."/>
            <person name="Sun H."/>
            <person name="Tunlid A."/>
            <person name="Henrissat B."/>
            <person name="Grigoriev I.V."/>
            <person name="Hibbett D.S."/>
            <person name="Martin F."/>
        </authorList>
    </citation>
    <scope>NUCLEOTIDE SEQUENCE [LARGE SCALE GENOMIC DNA]</scope>
    <source>
        <strain evidence="14">MUT 4182</strain>
    </source>
</reference>
<dbReference type="GO" id="GO:0016818">
    <property type="term" value="F:hydrolase activity, acting on acid anhydrides, in phosphorus-containing anhydrides"/>
    <property type="evidence" value="ECO:0007669"/>
    <property type="project" value="InterPro"/>
</dbReference>
<dbReference type="HOGENOM" id="CLU_081599_0_0_1"/>
<evidence type="ECO:0000256" key="5">
    <source>
        <dbReference type="ARBA" id="ARBA00022840"/>
    </source>
</evidence>
<dbReference type="Pfam" id="PF06733">
    <property type="entry name" value="DEAD_2"/>
    <property type="match status" value="1"/>
</dbReference>
<dbReference type="InterPro" id="IPR045028">
    <property type="entry name" value="DinG/Rad3-like"/>
</dbReference>
<dbReference type="EMBL" id="KN822962">
    <property type="protein sequence ID" value="KIO31578.1"/>
    <property type="molecule type" value="Genomic_DNA"/>
</dbReference>
<dbReference type="InterPro" id="IPR014013">
    <property type="entry name" value="Helic_SF1/SF2_ATP-bd_DinG/Rad3"/>
</dbReference>
<protein>
    <recommendedName>
        <fullName evidence="2">ATP-dependent DNA helicase CHL1</fullName>
    </recommendedName>
    <alternativeName>
        <fullName evidence="1">ATP-dependent DNA helicase chl1</fullName>
    </alternativeName>
    <alternativeName>
        <fullName evidence="7">Chromosome loss protein 1</fullName>
    </alternativeName>
    <alternativeName>
        <fullName evidence="8 9">DNA 5'-3' helicase CHL1</fullName>
    </alternativeName>
</protein>
<dbReference type="PROSITE" id="PS51193">
    <property type="entry name" value="HELICASE_ATP_BIND_2"/>
    <property type="match status" value="1"/>
</dbReference>
<feature type="domain" description="Helicase ATP-binding" evidence="12">
    <location>
        <begin position="13"/>
        <end position="265"/>
    </location>
</feature>
<dbReference type="InterPro" id="IPR006554">
    <property type="entry name" value="Helicase-like_DEXD_c2"/>
</dbReference>
<proteinExistence type="predicted"/>
<feature type="region of interest" description="Disordered" evidence="11">
    <location>
        <begin position="127"/>
        <end position="164"/>
    </location>
</feature>
<evidence type="ECO:0000256" key="9">
    <source>
        <dbReference type="ARBA" id="ARBA00045008"/>
    </source>
</evidence>
<reference evidence="13 14" key="1">
    <citation type="submission" date="2014-04" db="EMBL/GenBank/DDBJ databases">
        <authorList>
            <consortium name="DOE Joint Genome Institute"/>
            <person name="Kuo A."/>
            <person name="Girlanda M."/>
            <person name="Perotto S."/>
            <person name="Kohler A."/>
            <person name="Nagy L.G."/>
            <person name="Floudas D."/>
            <person name="Copeland A."/>
            <person name="Barry K.W."/>
            <person name="Cichocki N."/>
            <person name="Veneault-Fourrey C."/>
            <person name="LaButti K."/>
            <person name="Lindquist E.A."/>
            <person name="Lipzen A."/>
            <person name="Lundell T."/>
            <person name="Morin E."/>
            <person name="Murat C."/>
            <person name="Sun H."/>
            <person name="Tunlid A."/>
            <person name="Henrissat B."/>
            <person name="Grigoriev I.V."/>
            <person name="Hibbett D.S."/>
            <person name="Martin F."/>
            <person name="Nordberg H.P."/>
            <person name="Cantor M.N."/>
            <person name="Hua S.X."/>
        </authorList>
    </citation>
    <scope>NUCLEOTIDE SEQUENCE [LARGE SCALE GENOMIC DNA]</scope>
    <source>
        <strain evidence="13 14">MUT 4182</strain>
    </source>
</reference>
<evidence type="ECO:0000256" key="6">
    <source>
        <dbReference type="ARBA" id="ARBA00023306"/>
    </source>
</evidence>